<feature type="compositionally biased region" description="Basic and acidic residues" evidence="1">
    <location>
        <begin position="58"/>
        <end position="70"/>
    </location>
</feature>
<proteinExistence type="predicted"/>
<keyword evidence="3" id="KW-1185">Reference proteome</keyword>
<dbReference type="PANTHER" id="PTHR35708:SF3">
    <property type="entry name" value="GB|AAD25831.1"/>
    <property type="match status" value="1"/>
</dbReference>
<evidence type="ECO:0000256" key="1">
    <source>
        <dbReference type="SAM" id="MobiDB-lite"/>
    </source>
</evidence>
<sequence length="154" mass="17791">MSLQVPTRKTSWRERWQTNHSEKPRMMYMREKPKIGAEEVSLMTMASRHRIFCLESESMDHSSDSDRWDADSPSPSKMGRILRCFDDPIVEDDSLIEIELPNGHCVGQTPNLLEMLSRSISRQKGIMELLSEINEMSEEENLIEIDISMGSIKC</sequence>
<accession>A0A822XQY5</accession>
<name>A0A822XQY5_NELNU</name>
<protein>
    <submittedName>
        <fullName evidence="2">Uncharacterized protein</fullName>
    </submittedName>
</protein>
<dbReference type="AlphaFoldDB" id="A0A822XQY5"/>
<evidence type="ECO:0000313" key="2">
    <source>
        <dbReference type="EMBL" id="DAD21165.1"/>
    </source>
</evidence>
<dbReference type="EMBL" id="DUZY01000001">
    <property type="protein sequence ID" value="DAD21165.1"/>
    <property type="molecule type" value="Genomic_DNA"/>
</dbReference>
<comment type="caution">
    <text evidence="2">The sequence shown here is derived from an EMBL/GenBank/DDBJ whole genome shotgun (WGS) entry which is preliminary data.</text>
</comment>
<reference evidence="2 3" key="1">
    <citation type="journal article" date="2020" name="Mol. Biol. Evol.">
        <title>Distinct Expression and Methylation Patterns for Genes with Different Fates following a Single Whole-Genome Duplication in Flowering Plants.</title>
        <authorList>
            <person name="Shi T."/>
            <person name="Rahmani R.S."/>
            <person name="Gugger P.F."/>
            <person name="Wang M."/>
            <person name="Li H."/>
            <person name="Zhang Y."/>
            <person name="Li Z."/>
            <person name="Wang Q."/>
            <person name="Van de Peer Y."/>
            <person name="Marchal K."/>
            <person name="Chen J."/>
        </authorList>
    </citation>
    <scope>NUCLEOTIDE SEQUENCE [LARGE SCALE GENOMIC DNA]</scope>
    <source>
        <tissue evidence="2">Leaf</tissue>
    </source>
</reference>
<feature type="region of interest" description="Disordered" evidence="1">
    <location>
        <begin position="57"/>
        <end position="76"/>
    </location>
</feature>
<gene>
    <name evidence="2" type="ORF">HUJ06_022628</name>
</gene>
<dbReference type="PANTHER" id="PTHR35708">
    <property type="entry name" value="GB|AAD25831.1"/>
    <property type="match status" value="1"/>
</dbReference>
<dbReference type="Proteomes" id="UP000607653">
    <property type="component" value="Unassembled WGS sequence"/>
</dbReference>
<evidence type="ECO:0000313" key="3">
    <source>
        <dbReference type="Proteomes" id="UP000607653"/>
    </source>
</evidence>
<organism evidence="2 3">
    <name type="scientific">Nelumbo nucifera</name>
    <name type="common">Sacred lotus</name>
    <dbReference type="NCBI Taxonomy" id="4432"/>
    <lineage>
        <taxon>Eukaryota</taxon>
        <taxon>Viridiplantae</taxon>
        <taxon>Streptophyta</taxon>
        <taxon>Embryophyta</taxon>
        <taxon>Tracheophyta</taxon>
        <taxon>Spermatophyta</taxon>
        <taxon>Magnoliopsida</taxon>
        <taxon>Proteales</taxon>
        <taxon>Nelumbonaceae</taxon>
        <taxon>Nelumbo</taxon>
    </lineage>
</organism>